<reference evidence="1" key="1">
    <citation type="journal article" date="2008" name="Nature">
        <title>The amphioxus genome and the evolution of the chordate karyotype.</title>
        <authorList>
            <consortium name="US DOE Joint Genome Institute (JGI-PGF)"/>
            <person name="Putnam N.H."/>
            <person name="Butts T."/>
            <person name="Ferrier D.E.K."/>
            <person name="Furlong R.F."/>
            <person name="Hellsten U."/>
            <person name="Kawashima T."/>
            <person name="Robinson-Rechavi M."/>
            <person name="Shoguchi E."/>
            <person name="Terry A."/>
            <person name="Yu J.-K."/>
            <person name="Benito-Gutierrez E.L."/>
            <person name="Dubchak I."/>
            <person name="Garcia-Fernandez J."/>
            <person name="Gibson-Brown J.J."/>
            <person name="Grigoriev I.V."/>
            <person name="Horton A.C."/>
            <person name="de Jong P.J."/>
            <person name="Jurka J."/>
            <person name="Kapitonov V.V."/>
            <person name="Kohara Y."/>
            <person name="Kuroki Y."/>
            <person name="Lindquist E."/>
            <person name="Lucas S."/>
            <person name="Osoegawa K."/>
            <person name="Pennacchio L.A."/>
            <person name="Salamov A.A."/>
            <person name="Satou Y."/>
            <person name="Sauka-Spengler T."/>
            <person name="Schmutz J."/>
            <person name="Shin-I T."/>
            <person name="Toyoda A."/>
            <person name="Bronner-Fraser M."/>
            <person name="Fujiyama A."/>
            <person name="Holland L.Z."/>
            <person name="Holland P.W.H."/>
            <person name="Satoh N."/>
            <person name="Rokhsar D.S."/>
        </authorList>
    </citation>
    <scope>NUCLEOTIDE SEQUENCE [LARGE SCALE GENOMIC DNA]</scope>
    <source>
        <strain evidence="1">S238N-H82</strain>
        <tissue evidence="1">Testes</tissue>
    </source>
</reference>
<proteinExistence type="predicted"/>
<organism>
    <name type="scientific">Branchiostoma floridae</name>
    <name type="common">Florida lancelet</name>
    <name type="synonym">Amphioxus</name>
    <dbReference type="NCBI Taxonomy" id="7739"/>
    <lineage>
        <taxon>Eukaryota</taxon>
        <taxon>Metazoa</taxon>
        <taxon>Chordata</taxon>
        <taxon>Cephalochordata</taxon>
        <taxon>Leptocardii</taxon>
        <taxon>Amphioxiformes</taxon>
        <taxon>Branchiostomatidae</taxon>
        <taxon>Branchiostoma</taxon>
    </lineage>
</organism>
<dbReference type="AlphaFoldDB" id="C3YDL4"/>
<evidence type="ECO:0000313" key="1">
    <source>
        <dbReference type="EMBL" id="EEN61825.1"/>
    </source>
</evidence>
<gene>
    <name evidence="1" type="ORF">BRAFLDRAFT_84429</name>
</gene>
<name>C3YDL4_BRAFL</name>
<dbReference type="InParanoid" id="C3YDL4"/>
<sequence length="115" mass="12694">MAKVAEGVRMIPKRVASQLDKCSVMTSLQHGGHVTVWLSAITAASRARPKHACKQKDPNARHGAVSEKELMCMLLSSRRVVLVTRNVARVMQPARWKIKLGVPWDCVHSPSCPDV</sequence>
<dbReference type="EMBL" id="GG666503">
    <property type="protein sequence ID" value="EEN61825.1"/>
    <property type="molecule type" value="Genomic_DNA"/>
</dbReference>
<protein>
    <submittedName>
        <fullName evidence="1">Uncharacterized protein</fullName>
    </submittedName>
</protein>
<accession>C3YDL4</accession>